<comment type="caution">
    <text evidence="1">The sequence shown here is derived from an EMBL/GenBank/DDBJ whole genome shotgun (WGS) entry which is preliminary data.</text>
</comment>
<organism evidence="1 2">
    <name type="scientific">Portunus trituberculatus</name>
    <name type="common">Swimming crab</name>
    <name type="synonym">Neptunus trituberculatus</name>
    <dbReference type="NCBI Taxonomy" id="210409"/>
    <lineage>
        <taxon>Eukaryota</taxon>
        <taxon>Metazoa</taxon>
        <taxon>Ecdysozoa</taxon>
        <taxon>Arthropoda</taxon>
        <taxon>Crustacea</taxon>
        <taxon>Multicrustacea</taxon>
        <taxon>Malacostraca</taxon>
        <taxon>Eumalacostraca</taxon>
        <taxon>Eucarida</taxon>
        <taxon>Decapoda</taxon>
        <taxon>Pleocyemata</taxon>
        <taxon>Brachyura</taxon>
        <taxon>Eubrachyura</taxon>
        <taxon>Portunoidea</taxon>
        <taxon>Portunidae</taxon>
        <taxon>Portuninae</taxon>
        <taxon>Portunus</taxon>
    </lineage>
</organism>
<evidence type="ECO:0000313" key="1">
    <source>
        <dbReference type="EMBL" id="MPC11232.1"/>
    </source>
</evidence>
<reference evidence="1 2" key="1">
    <citation type="submission" date="2019-05" db="EMBL/GenBank/DDBJ databases">
        <title>Another draft genome of Portunus trituberculatus and its Hox gene families provides insights of decapod evolution.</title>
        <authorList>
            <person name="Jeong J.-H."/>
            <person name="Song I."/>
            <person name="Kim S."/>
            <person name="Choi T."/>
            <person name="Kim D."/>
            <person name="Ryu S."/>
            <person name="Kim W."/>
        </authorList>
    </citation>
    <scope>NUCLEOTIDE SEQUENCE [LARGE SCALE GENOMIC DNA]</scope>
    <source>
        <tissue evidence="1">Muscle</tissue>
    </source>
</reference>
<keyword evidence="2" id="KW-1185">Reference proteome</keyword>
<proteinExistence type="predicted"/>
<dbReference type="Proteomes" id="UP000324222">
    <property type="component" value="Unassembled WGS sequence"/>
</dbReference>
<name>A0A5B7CNF8_PORTR</name>
<dbReference type="OrthoDB" id="6412801at2759"/>
<gene>
    <name evidence="1" type="ORF">E2C01_003894</name>
</gene>
<evidence type="ECO:0000313" key="2">
    <source>
        <dbReference type="Proteomes" id="UP000324222"/>
    </source>
</evidence>
<accession>A0A5B7CNF8</accession>
<protein>
    <submittedName>
        <fullName evidence="1">Uncharacterized protein</fullName>
    </submittedName>
</protein>
<sequence>MTVSEMEDKTQLCAVVVVVILTAAGKEVCGELIDYKAWLGEEPLTPQRIVNDMVEYFSVRDPHGIPVLNVPEPIHIPGTVPASQITFFDPYISGHSGLRLEYVNVNLTSLSMLAPSEARRVHVRTRMYCTYEATDAHKAYMVLTRKYATPPPAPRTGARATLTKHCLLLGPMEWCVQRSVTQAGST</sequence>
<dbReference type="AlphaFoldDB" id="A0A5B7CNF8"/>
<dbReference type="EMBL" id="VSRR010000152">
    <property type="protein sequence ID" value="MPC11232.1"/>
    <property type="molecule type" value="Genomic_DNA"/>
</dbReference>